<sequence length="111" mass="12124">MFPIKAKWIKQSSSSNNHPAEQDVMVLGFSLHCPNSDVGSAVRPVAIVMDLSDNCLRYAELRFIKLENVPCSYPIATVDTLQPTDAVLDLQRSPEAVLRKSPDGSVKLSPG</sequence>
<dbReference type="KEGG" id="vg:5076608"/>
<organism evidence="1 2">
    <name type="scientific">Xanthomonas phage Xp15</name>
    <dbReference type="NCBI Taxonomy" id="322855"/>
    <lineage>
        <taxon>Viruses</taxon>
        <taxon>Duplodnaviria</taxon>
        <taxon>Heunggongvirae</taxon>
        <taxon>Uroviricota</taxon>
        <taxon>Caudoviricetes</taxon>
        <taxon>Alachuavirus</taxon>
        <taxon>Alachuavirus Xp15</taxon>
    </lineage>
</organism>
<keyword evidence="2" id="KW-1185">Reference proteome</keyword>
<dbReference type="EMBL" id="AY986977">
    <property type="protein sequence ID" value="AAX84890.1"/>
    <property type="molecule type" value="Genomic_DNA"/>
</dbReference>
<name>Q52PR8_9CAUD</name>
<protein>
    <submittedName>
        <fullName evidence="1">Uncharacterized protein</fullName>
    </submittedName>
</protein>
<accession>Q52PR8</accession>
<dbReference type="RefSeq" id="YP_239322.1">
    <property type="nucleotide sequence ID" value="NC_007024.1"/>
</dbReference>
<evidence type="ECO:0000313" key="1">
    <source>
        <dbReference type="EMBL" id="AAX84890.1"/>
    </source>
</evidence>
<dbReference type="GeneID" id="5076608"/>
<reference evidence="1 2" key="1">
    <citation type="submission" date="2005-03" db="EMBL/GenBank/DDBJ databases">
        <title>Sequencing of bacteriophage Xp15 from Xanthomonas campestris pv. pelargonii and identification of the lysis genes.</title>
        <authorList>
            <person name="Ramadugu C."/>
            <person name="Gabriel D.W."/>
        </authorList>
    </citation>
    <scope>NUCLEOTIDE SEQUENCE [LARGE SCALE GENOMIC DNA]</scope>
</reference>
<dbReference type="Proteomes" id="UP000001305">
    <property type="component" value="Segment"/>
</dbReference>
<proteinExistence type="predicted"/>
<evidence type="ECO:0000313" key="2">
    <source>
        <dbReference type="Proteomes" id="UP000001305"/>
    </source>
</evidence>